<sequence length="169" mass="18149">MSWNKVPGKSFLPWLILLGLLGAYNDLSGQYIGGIFVEKSDDAGTKRDGFGGELGIKVAFLPIEVFGAGAHFPAVQQDESFRVWSLGARAKIVPIPLLNPYLTGGLSLKKHVGGDSGITSSEDGYFGGIGINATLKSFKVYAESKYEVQGTSSITFRLGASLLWGRLRF</sequence>
<protein>
    <recommendedName>
        <fullName evidence="2">Outer membrane protein beta-barrel domain-containing protein</fullName>
    </recommendedName>
</protein>
<organism evidence="1">
    <name type="scientific">marine metagenome</name>
    <dbReference type="NCBI Taxonomy" id="408172"/>
    <lineage>
        <taxon>unclassified sequences</taxon>
        <taxon>metagenomes</taxon>
        <taxon>ecological metagenomes</taxon>
    </lineage>
</organism>
<proteinExistence type="predicted"/>
<dbReference type="EMBL" id="UINC01011349">
    <property type="protein sequence ID" value="SVA50144.1"/>
    <property type="molecule type" value="Genomic_DNA"/>
</dbReference>
<reference evidence="1" key="1">
    <citation type="submission" date="2018-05" db="EMBL/GenBank/DDBJ databases">
        <authorList>
            <person name="Lanie J.A."/>
            <person name="Ng W.-L."/>
            <person name="Kazmierczak K.M."/>
            <person name="Andrzejewski T.M."/>
            <person name="Davidsen T.M."/>
            <person name="Wayne K.J."/>
            <person name="Tettelin H."/>
            <person name="Glass J.I."/>
            <person name="Rusch D."/>
            <person name="Podicherti R."/>
            <person name="Tsui H.-C.T."/>
            <person name="Winkler M.E."/>
        </authorList>
    </citation>
    <scope>NUCLEOTIDE SEQUENCE</scope>
</reference>
<evidence type="ECO:0000313" key="1">
    <source>
        <dbReference type="EMBL" id="SVA50144.1"/>
    </source>
</evidence>
<dbReference type="AlphaFoldDB" id="A0A381WCE9"/>
<name>A0A381WCE9_9ZZZZ</name>
<accession>A0A381WCE9</accession>
<evidence type="ECO:0008006" key="2">
    <source>
        <dbReference type="Google" id="ProtNLM"/>
    </source>
</evidence>
<gene>
    <name evidence="1" type="ORF">METZ01_LOCUS102998</name>
</gene>